<name>A0AAV4PG51_CAEEX</name>
<dbReference type="AlphaFoldDB" id="A0AAV4PG51"/>
<proteinExistence type="predicted"/>
<evidence type="ECO:0000313" key="2">
    <source>
        <dbReference type="EMBL" id="GIX95028.1"/>
    </source>
</evidence>
<dbReference type="Proteomes" id="UP001054945">
    <property type="component" value="Unassembled WGS sequence"/>
</dbReference>
<gene>
    <name evidence="2" type="ORF">CEXT_442811</name>
</gene>
<reference evidence="2 3" key="1">
    <citation type="submission" date="2021-06" db="EMBL/GenBank/DDBJ databases">
        <title>Caerostris extrusa draft genome.</title>
        <authorList>
            <person name="Kono N."/>
            <person name="Arakawa K."/>
        </authorList>
    </citation>
    <scope>NUCLEOTIDE SEQUENCE [LARGE SCALE GENOMIC DNA]</scope>
</reference>
<keyword evidence="3" id="KW-1185">Reference proteome</keyword>
<organism evidence="2 3">
    <name type="scientific">Caerostris extrusa</name>
    <name type="common">Bark spider</name>
    <name type="synonym">Caerostris bankana</name>
    <dbReference type="NCBI Taxonomy" id="172846"/>
    <lineage>
        <taxon>Eukaryota</taxon>
        <taxon>Metazoa</taxon>
        <taxon>Ecdysozoa</taxon>
        <taxon>Arthropoda</taxon>
        <taxon>Chelicerata</taxon>
        <taxon>Arachnida</taxon>
        <taxon>Araneae</taxon>
        <taxon>Araneomorphae</taxon>
        <taxon>Entelegynae</taxon>
        <taxon>Araneoidea</taxon>
        <taxon>Araneidae</taxon>
        <taxon>Caerostris</taxon>
    </lineage>
</organism>
<accession>A0AAV4PG51</accession>
<feature type="region of interest" description="Disordered" evidence="1">
    <location>
        <begin position="1"/>
        <end position="34"/>
    </location>
</feature>
<comment type="caution">
    <text evidence="2">The sequence shown here is derived from an EMBL/GenBank/DDBJ whole genome shotgun (WGS) entry which is preliminary data.</text>
</comment>
<sequence>MKTKILSPSSTQRKPRSSHQAVLKEKQDSPTKQYSKKTTRVLLCVLQILNQDQNYYQAKTKRVPQICTRPLAH</sequence>
<dbReference type="EMBL" id="BPLR01004463">
    <property type="protein sequence ID" value="GIX95028.1"/>
    <property type="molecule type" value="Genomic_DNA"/>
</dbReference>
<protein>
    <submittedName>
        <fullName evidence="2">Uncharacterized protein</fullName>
    </submittedName>
</protein>
<evidence type="ECO:0000256" key="1">
    <source>
        <dbReference type="SAM" id="MobiDB-lite"/>
    </source>
</evidence>
<feature type="compositionally biased region" description="Polar residues" evidence="1">
    <location>
        <begin position="1"/>
        <end position="12"/>
    </location>
</feature>
<evidence type="ECO:0000313" key="3">
    <source>
        <dbReference type="Proteomes" id="UP001054945"/>
    </source>
</evidence>